<evidence type="ECO:0000256" key="2">
    <source>
        <dbReference type="SAM" id="Phobius"/>
    </source>
</evidence>
<dbReference type="EMBL" id="POUB01000013">
    <property type="protein sequence ID" value="PZG02140.1"/>
    <property type="molecule type" value="Genomic_DNA"/>
</dbReference>
<dbReference type="InterPro" id="IPR046201">
    <property type="entry name" value="DUF6234"/>
</dbReference>
<comment type="caution">
    <text evidence="4">The sequence shown here is derived from an EMBL/GenBank/DDBJ whole genome shotgun (WGS) entry which is preliminary data.</text>
</comment>
<feature type="domain" description="DUF6234" evidence="3">
    <location>
        <begin position="14"/>
        <end position="138"/>
    </location>
</feature>
<accession>A0A2W2DMP7</accession>
<feature type="transmembrane region" description="Helical" evidence="2">
    <location>
        <begin position="91"/>
        <end position="112"/>
    </location>
</feature>
<feature type="compositionally biased region" description="Pro residues" evidence="1">
    <location>
        <begin position="116"/>
        <end position="125"/>
    </location>
</feature>
<sequence length="141" mass="14541">MTSLTASSRWAPTTVALLTLAWALAMSLLLWWWFGIGLEGWADAHSNQGVRSAELRQKGASATLLVAVVAVGGLILIAIAAFTGRLVRTGALYLALAIVLGALVAPFAAGAYRTLTPPPPPPPAPTVCQEHSGGDNRCPGG</sequence>
<evidence type="ECO:0000259" key="3">
    <source>
        <dbReference type="Pfam" id="PF19747"/>
    </source>
</evidence>
<reference evidence="4 5" key="1">
    <citation type="submission" date="2018-01" db="EMBL/GenBank/DDBJ databases">
        <title>Draft genome sequence of Salinispora sp. 13K206.</title>
        <authorList>
            <person name="Sahin N."/>
            <person name="Saygin H."/>
            <person name="Ay H."/>
        </authorList>
    </citation>
    <scope>NUCLEOTIDE SEQUENCE [LARGE SCALE GENOMIC DNA]</scope>
    <source>
        <strain evidence="4 5">13K206</strain>
    </source>
</reference>
<dbReference type="Pfam" id="PF19747">
    <property type="entry name" value="DUF6234"/>
    <property type="match status" value="1"/>
</dbReference>
<feature type="transmembrane region" description="Helical" evidence="2">
    <location>
        <begin position="12"/>
        <end position="34"/>
    </location>
</feature>
<keyword evidence="2" id="KW-1133">Transmembrane helix</keyword>
<dbReference type="RefSeq" id="WP_111132763.1">
    <property type="nucleotide sequence ID" value="NZ_POUB01000013.1"/>
</dbReference>
<dbReference type="Proteomes" id="UP000248749">
    <property type="component" value="Unassembled WGS sequence"/>
</dbReference>
<name>A0A2W2DMP7_9ACTN</name>
<gene>
    <name evidence="4" type="ORF">C1I99_03890</name>
</gene>
<proteinExistence type="predicted"/>
<feature type="region of interest" description="Disordered" evidence="1">
    <location>
        <begin position="116"/>
        <end position="141"/>
    </location>
</feature>
<keyword evidence="5" id="KW-1185">Reference proteome</keyword>
<dbReference type="AlphaFoldDB" id="A0A2W2DMP7"/>
<evidence type="ECO:0000313" key="5">
    <source>
        <dbReference type="Proteomes" id="UP000248749"/>
    </source>
</evidence>
<evidence type="ECO:0000313" key="4">
    <source>
        <dbReference type="EMBL" id="PZG02140.1"/>
    </source>
</evidence>
<evidence type="ECO:0000256" key="1">
    <source>
        <dbReference type="SAM" id="MobiDB-lite"/>
    </source>
</evidence>
<keyword evidence="2" id="KW-0472">Membrane</keyword>
<organism evidence="4 5">
    <name type="scientific">Micromonospora deserti</name>
    <dbReference type="NCBI Taxonomy" id="2070366"/>
    <lineage>
        <taxon>Bacteria</taxon>
        <taxon>Bacillati</taxon>
        <taxon>Actinomycetota</taxon>
        <taxon>Actinomycetes</taxon>
        <taxon>Micromonosporales</taxon>
        <taxon>Micromonosporaceae</taxon>
        <taxon>Micromonospora</taxon>
    </lineage>
</organism>
<protein>
    <recommendedName>
        <fullName evidence="3">DUF6234 domain-containing protein</fullName>
    </recommendedName>
</protein>
<keyword evidence="2" id="KW-0812">Transmembrane</keyword>
<feature type="transmembrane region" description="Helical" evidence="2">
    <location>
        <begin position="62"/>
        <end position="84"/>
    </location>
</feature>